<keyword evidence="2" id="KW-1185">Reference proteome</keyword>
<dbReference type="AlphaFoldDB" id="A0A9P7T2M7"/>
<protein>
    <recommendedName>
        <fullName evidence="3">Pentatricopeptide repeat domain-containing protein</fullName>
    </recommendedName>
</protein>
<organism evidence="1 2">
    <name type="scientific">Claviceps pusilla</name>
    <dbReference type="NCBI Taxonomy" id="123648"/>
    <lineage>
        <taxon>Eukaryota</taxon>
        <taxon>Fungi</taxon>
        <taxon>Dikarya</taxon>
        <taxon>Ascomycota</taxon>
        <taxon>Pezizomycotina</taxon>
        <taxon>Sordariomycetes</taxon>
        <taxon>Hypocreomycetidae</taxon>
        <taxon>Hypocreales</taxon>
        <taxon>Clavicipitaceae</taxon>
        <taxon>Claviceps</taxon>
    </lineage>
</organism>
<reference evidence="1" key="1">
    <citation type="journal article" date="2020" name="bioRxiv">
        <title>Whole genome comparisons of ergot fungi reveals the divergence and evolution of species within the genus Claviceps are the result of varying mechanisms driving genome evolution and host range expansion.</title>
        <authorList>
            <person name="Wyka S.A."/>
            <person name="Mondo S.J."/>
            <person name="Liu M."/>
            <person name="Dettman J."/>
            <person name="Nalam V."/>
            <person name="Broders K.D."/>
        </authorList>
    </citation>
    <scope>NUCLEOTIDE SEQUENCE</scope>
    <source>
        <strain evidence="1">CCC 602</strain>
    </source>
</reference>
<evidence type="ECO:0000313" key="2">
    <source>
        <dbReference type="Proteomes" id="UP000748025"/>
    </source>
</evidence>
<evidence type="ECO:0000313" key="1">
    <source>
        <dbReference type="EMBL" id="KAG6018133.1"/>
    </source>
</evidence>
<accession>A0A9P7T2M7</accession>
<name>A0A9P7T2M7_9HYPO</name>
<dbReference type="OrthoDB" id="5366531at2759"/>
<gene>
    <name evidence="1" type="ORF">E4U43_007533</name>
</gene>
<dbReference type="Proteomes" id="UP000748025">
    <property type="component" value="Unassembled WGS sequence"/>
</dbReference>
<comment type="caution">
    <text evidence="1">The sequence shown here is derived from an EMBL/GenBank/DDBJ whole genome shotgun (WGS) entry which is preliminary data.</text>
</comment>
<sequence>MIKRGNNCKGIWEIFEILHKDEELGILSPNEAQLLRDEVLTAALTNNSWLNVVVDAAHYLLAAYDFRWPDLYIKIIHHMLENCRHQDSIRWHLCLAPKFLPSTEIFGAIFSSFILDPSPPMRSTLMALYISSAEKNIYDYIIPVLFAAGRSKSARFWRKTLLAFGDFPKSNRSRPFLHFLDQYYPSISLTHEERVVAQVTDLFIDNPPSHSNNHHRSSKGQYSDSIVAKWFASSWISIDFAINLARRLGLRAMGPRSLQSLALREPGAKRLALRLARIEKLGITVSSKNYCKALASFAKHEQDSLLADFLTCDIHPDEFEDAEMRQILMAASVRNRDWRRQRLLQGIEWAIESEPSSSRLNALLQRELATYQLGRAKQVLDRMEALKVNISRQSASQFLMAAFRGIGKHSAKRRNRSSKSHTRSQSLLNEAIEIVRRIALHNMAIPLRYWKLLVCNLGRSGRLDELQQLSEEIVQLYAPGSGGLVPICHEDLPRSLPPARTATNLACNSSRPLVYETFAKKDLSQKVDSSSCSTLCNFNSRTAEGSRQGWDQAPQDIMTRDSPYLMAVKNSLQDMKPHTEACDDGDCLMLCIPADLSLSHRQHPVQQIFDVTFQRSIVRWAFNQKLHLPPSRPSLEGLRESGNAVCDITRGVQLLARLRDLGVPVDLQLLRTVVLSKIALGQVPGRKRHRSRDRHEVSSEHLKILFDEAWGSEILPDTLEMRRQIDKQKPKLWSRYSRLFGQSFDEPQKPSHEDILSDKILF</sequence>
<proteinExistence type="predicted"/>
<dbReference type="EMBL" id="SRPW01000067">
    <property type="protein sequence ID" value="KAG6018133.1"/>
    <property type="molecule type" value="Genomic_DNA"/>
</dbReference>
<evidence type="ECO:0008006" key="3">
    <source>
        <dbReference type="Google" id="ProtNLM"/>
    </source>
</evidence>